<proteinExistence type="predicted"/>
<evidence type="ECO:0000313" key="1">
    <source>
        <dbReference type="EMBL" id="KAK9089169.1"/>
    </source>
</evidence>
<keyword evidence="2" id="KW-1185">Reference proteome</keyword>
<dbReference type="GO" id="GO:0043248">
    <property type="term" value="P:proteasome assembly"/>
    <property type="evidence" value="ECO:0007669"/>
    <property type="project" value="InterPro"/>
</dbReference>
<dbReference type="InterPro" id="IPR019538">
    <property type="entry name" value="PSMD5"/>
</dbReference>
<evidence type="ECO:0008006" key="3">
    <source>
        <dbReference type="Google" id="ProtNLM"/>
    </source>
</evidence>
<evidence type="ECO:0000313" key="2">
    <source>
        <dbReference type="Proteomes" id="UP001419268"/>
    </source>
</evidence>
<dbReference type="Gene3D" id="1.25.10.10">
    <property type="entry name" value="Leucine-rich Repeat Variant"/>
    <property type="match status" value="1"/>
</dbReference>
<dbReference type="InterPro" id="IPR016024">
    <property type="entry name" value="ARM-type_fold"/>
</dbReference>
<dbReference type="PANTHER" id="PTHR13554">
    <property type="entry name" value="26S PROTEASOME NON-ATPASE REGULATORY SUBUNIT 5-RELATED"/>
    <property type="match status" value="1"/>
</dbReference>
<dbReference type="Pfam" id="PF10508">
    <property type="entry name" value="Proteasom_PSMB"/>
    <property type="match status" value="1"/>
</dbReference>
<comment type="caution">
    <text evidence="1">The sequence shown here is derived from an EMBL/GenBank/DDBJ whole genome shotgun (WGS) entry which is preliminary data.</text>
</comment>
<dbReference type="Proteomes" id="UP001419268">
    <property type="component" value="Unassembled WGS sequence"/>
</dbReference>
<dbReference type="GO" id="GO:0005829">
    <property type="term" value="C:cytosol"/>
    <property type="evidence" value="ECO:0007669"/>
    <property type="project" value="TreeGrafter"/>
</dbReference>
<sequence>MEEEFSLDPSHLLESASDFAHFPGVQNDASAKSFLDRFPLPVIISALQTKADVPGLEMTLVACLERIFKTKYGASLIPQFMTFVQVGLQAESQVIKRLACITVCCVGSSCDENVDGAVELVDEYGVYPLLLNCMIHGDEQVAASSMDAIKGLTTSSKGIEIVFPVKSDESTSLRNVLAHSSSLGQVRVLALIVKLFCVSSSVASIIYGLDLLSLLVAQVSTRSDLLMTLSVLELLYELSEIPHGAEFLPIATFLQLLISFVRDKSVEPMLRSRSMVISGRLLTSEGISTVEKSSVINALSAIDETLELLKGQDTDESESGLEALGQIGSSGGGRDDDDMVETILQHSQALEWWQWVEAIQGAELLLSSVPPVARHVIDAAFDRQGRGVQLAALHALGNISGEGRPDGSKILNDSAEVCLRCLIFEKAAKSAKLTPSGLFLSLLQKESEIRWAAYRLISGLVARPWCLIEICSKPGIIDIVTDASTESAKNGMEARHKCCEAIYSALSASCKLLSDPSLAGMAAKLNEAVRRGPYQLARERAEAQPVVMTAERF</sequence>
<reference evidence="1 2" key="1">
    <citation type="submission" date="2024-01" db="EMBL/GenBank/DDBJ databases">
        <title>Genome assemblies of Stephania.</title>
        <authorList>
            <person name="Yang L."/>
        </authorList>
    </citation>
    <scope>NUCLEOTIDE SEQUENCE [LARGE SCALE GENOMIC DNA]</scope>
    <source>
        <strain evidence="1">JXDWG</strain>
        <tissue evidence="1">Leaf</tissue>
    </source>
</reference>
<dbReference type="AlphaFoldDB" id="A0AAP0EHY6"/>
<dbReference type="SUPFAM" id="SSF48371">
    <property type="entry name" value="ARM repeat"/>
    <property type="match status" value="1"/>
</dbReference>
<dbReference type="EMBL" id="JBBNAG010000012">
    <property type="protein sequence ID" value="KAK9089169.1"/>
    <property type="molecule type" value="Genomic_DNA"/>
</dbReference>
<dbReference type="InterPro" id="IPR011989">
    <property type="entry name" value="ARM-like"/>
</dbReference>
<accession>A0AAP0EHY6</accession>
<gene>
    <name evidence="1" type="ORF">Scep_028251</name>
</gene>
<protein>
    <recommendedName>
        <fullName evidence="3">ARM repeat superfamily protein</fullName>
    </recommendedName>
</protein>
<name>A0AAP0EHY6_9MAGN</name>
<organism evidence="1 2">
    <name type="scientific">Stephania cephalantha</name>
    <dbReference type="NCBI Taxonomy" id="152367"/>
    <lineage>
        <taxon>Eukaryota</taxon>
        <taxon>Viridiplantae</taxon>
        <taxon>Streptophyta</taxon>
        <taxon>Embryophyta</taxon>
        <taxon>Tracheophyta</taxon>
        <taxon>Spermatophyta</taxon>
        <taxon>Magnoliopsida</taxon>
        <taxon>Ranunculales</taxon>
        <taxon>Menispermaceae</taxon>
        <taxon>Menispermoideae</taxon>
        <taxon>Cissampelideae</taxon>
        <taxon>Stephania</taxon>
    </lineage>
</organism>
<dbReference type="PANTHER" id="PTHR13554:SF10">
    <property type="entry name" value="26S PROTEASOME NON-ATPASE REGULATORY SUBUNIT 5"/>
    <property type="match status" value="1"/>
</dbReference>